<dbReference type="Proteomes" id="UP000765509">
    <property type="component" value="Unassembled WGS sequence"/>
</dbReference>
<sequence>MEATIQFNQLHVDKEEAQPNPDLEILPQEQHVWRMPELPPGYELLLTNQEPSGSGEDHRTLRRMVPIVLQRQVQKDKEWVQEPKYFIYRPAEGVENDPSFVERRSSGINQFQKGPRTS</sequence>
<evidence type="ECO:0000256" key="1">
    <source>
        <dbReference type="SAM" id="MobiDB-lite"/>
    </source>
</evidence>
<dbReference type="AlphaFoldDB" id="A0A9Q3BWE6"/>
<keyword evidence="3" id="KW-1185">Reference proteome</keyword>
<dbReference type="EMBL" id="AVOT02002938">
    <property type="protein sequence ID" value="MBW0471990.1"/>
    <property type="molecule type" value="Genomic_DNA"/>
</dbReference>
<feature type="region of interest" description="Disordered" evidence="1">
    <location>
        <begin position="1"/>
        <end position="21"/>
    </location>
</feature>
<name>A0A9Q3BWE6_9BASI</name>
<evidence type="ECO:0000313" key="2">
    <source>
        <dbReference type="EMBL" id="MBW0471990.1"/>
    </source>
</evidence>
<comment type="caution">
    <text evidence="2">The sequence shown here is derived from an EMBL/GenBank/DDBJ whole genome shotgun (WGS) entry which is preliminary data.</text>
</comment>
<accession>A0A9Q3BWE6</accession>
<evidence type="ECO:0000313" key="3">
    <source>
        <dbReference type="Proteomes" id="UP000765509"/>
    </source>
</evidence>
<reference evidence="2" key="1">
    <citation type="submission" date="2021-03" db="EMBL/GenBank/DDBJ databases">
        <title>Draft genome sequence of rust myrtle Austropuccinia psidii MF-1, a brazilian biotype.</title>
        <authorList>
            <person name="Quecine M.C."/>
            <person name="Pachon D.M.R."/>
            <person name="Bonatelli M.L."/>
            <person name="Correr F.H."/>
            <person name="Franceschini L.M."/>
            <person name="Leite T.F."/>
            <person name="Margarido G.R.A."/>
            <person name="Almeida C.A."/>
            <person name="Ferrarezi J.A."/>
            <person name="Labate C.A."/>
        </authorList>
    </citation>
    <scope>NUCLEOTIDE SEQUENCE</scope>
    <source>
        <strain evidence="2">MF-1</strain>
    </source>
</reference>
<organism evidence="2 3">
    <name type="scientific">Austropuccinia psidii MF-1</name>
    <dbReference type="NCBI Taxonomy" id="1389203"/>
    <lineage>
        <taxon>Eukaryota</taxon>
        <taxon>Fungi</taxon>
        <taxon>Dikarya</taxon>
        <taxon>Basidiomycota</taxon>
        <taxon>Pucciniomycotina</taxon>
        <taxon>Pucciniomycetes</taxon>
        <taxon>Pucciniales</taxon>
        <taxon>Sphaerophragmiaceae</taxon>
        <taxon>Austropuccinia</taxon>
    </lineage>
</organism>
<protein>
    <submittedName>
        <fullName evidence="2">Uncharacterized protein</fullName>
    </submittedName>
</protein>
<feature type="region of interest" description="Disordered" evidence="1">
    <location>
        <begin position="96"/>
        <end position="118"/>
    </location>
</feature>
<gene>
    <name evidence="2" type="ORF">O181_011705</name>
</gene>
<proteinExistence type="predicted"/>
<feature type="compositionally biased region" description="Polar residues" evidence="1">
    <location>
        <begin position="106"/>
        <end position="118"/>
    </location>
</feature>